<feature type="compositionally biased region" description="Basic and acidic residues" evidence="4">
    <location>
        <begin position="352"/>
        <end position="365"/>
    </location>
</feature>
<dbReference type="GO" id="GO:0042274">
    <property type="term" value="P:ribosomal small subunit biogenesis"/>
    <property type="evidence" value="ECO:0007669"/>
    <property type="project" value="TreeGrafter"/>
</dbReference>
<evidence type="ECO:0000256" key="2">
    <source>
        <dbReference type="ARBA" id="ARBA00005904"/>
    </source>
</evidence>
<dbReference type="InterPro" id="IPR029188">
    <property type="entry name" value="Rrp14_N"/>
</dbReference>
<organism evidence="7 8">
    <name type="scientific">Polychaeton citri CBS 116435</name>
    <dbReference type="NCBI Taxonomy" id="1314669"/>
    <lineage>
        <taxon>Eukaryota</taxon>
        <taxon>Fungi</taxon>
        <taxon>Dikarya</taxon>
        <taxon>Ascomycota</taxon>
        <taxon>Pezizomycotina</taxon>
        <taxon>Dothideomycetes</taxon>
        <taxon>Dothideomycetidae</taxon>
        <taxon>Capnodiales</taxon>
        <taxon>Capnodiaceae</taxon>
        <taxon>Polychaeton</taxon>
    </lineage>
</organism>
<name>A0A9P4UNF9_9PEZI</name>
<feature type="compositionally biased region" description="Basic and acidic residues" evidence="4">
    <location>
        <begin position="479"/>
        <end position="517"/>
    </location>
</feature>
<dbReference type="InterPro" id="IPR029190">
    <property type="entry name" value="Rrp14/SURF6_C"/>
</dbReference>
<accession>A0A9P4UNF9</accession>
<feature type="compositionally biased region" description="Acidic residues" evidence="4">
    <location>
        <begin position="166"/>
        <end position="178"/>
    </location>
</feature>
<keyword evidence="3" id="KW-0539">Nucleus</keyword>
<evidence type="ECO:0000256" key="3">
    <source>
        <dbReference type="ARBA" id="ARBA00023242"/>
    </source>
</evidence>
<evidence type="ECO:0000313" key="8">
    <source>
        <dbReference type="Proteomes" id="UP000799441"/>
    </source>
</evidence>
<comment type="subcellular location">
    <subcellularLocation>
        <location evidence="1">Nucleus</location>
    </subcellularLocation>
</comment>
<dbReference type="PANTHER" id="PTHR14369:SF0">
    <property type="entry name" value="SURFEIT LOCUS PROTEIN 6"/>
    <property type="match status" value="1"/>
</dbReference>
<feature type="compositionally biased region" description="Basic residues" evidence="4">
    <location>
        <begin position="113"/>
        <end position="127"/>
    </location>
</feature>
<feature type="compositionally biased region" description="Basic and acidic residues" evidence="4">
    <location>
        <begin position="128"/>
        <end position="143"/>
    </location>
</feature>
<feature type="compositionally biased region" description="Polar residues" evidence="4">
    <location>
        <begin position="266"/>
        <end position="277"/>
    </location>
</feature>
<feature type="region of interest" description="Disordered" evidence="4">
    <location>
        <begin position="397"/>
        <end position="540"/>
    </location>
</feature>
<dbReference type="Proteomes" id="UP000799441">
    <property type="component" value="Unassembled WGS sequence"/>
</dbReference>
<keyword evidence="8" id="KW-1185">Reference proteome</keyword>
<dbReference type="PANTHER" id="PTHR14369">
    <property type="entry name" value="SURFEIT LOCUS PROTEIN 6"/>
    <property type="match status" value="1"/>
</dbReference>
<evidence type="ECO:0000259" key="5">
    <source>
        <dbReference type="Pfam" id="PF04935"/>
    </source>
</evidence>
<feature type="compositionally biased region" description="Basic and acidic residues" evidence="4">
    <location>
        <begin position="66"/>
        <end position="78"/>
    </location>
</feature>
<feature type="non-terminal residue" evidence="7">
    <location>
        <position position="1"/>
    </location>
</feature>
<reference evidence="7" key="1">
    <citation type="journal article" date="2020" name="Stud. Mycol.">
        <title>101 Dothideomycetes genomes: a test case for predicting lifestyles and emergence of pathogens.</title>
        <authorList>
            <person name="Haridas S."/>
            <person name="Albert R."/>
            <person name="Binder M."/>
            <person name="Bloem J."/>
            <person name="Labutti K."/>
            <person name="Salamov A."/>
            <person name="Andreopoulos B."/>
            <person name="Baker S."/>
            <person name="Barry K."/>
            <person name="Bills G."/>
            <person name="Bluhm B."/>
            <person name="Cannon C."/>
            <person name="Castanera R."/>
            <person name="Culley D."/>
            <person name="Daum C."/>
            <person name="Ezra D."/>
            <person name="Gonzalez J."/>
            <person name="Henrissat B."/>
            <person name="Kuo A."/>
            <person name="Liang C."/>
            <person name="Lipzen A."/>
            <person name="Lutzoni F."/>
            <person name="Magnuson J."/>
            <person name="Mondo S."/>
            <person name="Nolan M."/>
            <person name="Ohm R."/>
            <person name="Pangilinan J."/>
            <person name="Park H.-J."/>
            <person name="Ramirez L."/>
            <person name="Alfaro M."/>
            <person name="Sun H."/>
            <person name="Tritt A."/>
            <person name="Yoshinaga Y."/>
            <person name="Zwiers L.-H."/>
            <person name="Turgeon B."/>
            <person name="Goodwin S."/>
            <person name="Spatafora J."/>
            <person name="Crous P."/>
            <person name="Grigoriev I."/>
        </authorList>
    </citation>
    <scope>NUCLEOTIDE SEQUENCE</scope>
    <source>
        <strain evidence="7">CBS 116435</strain>
    </source>
</reference>
<evidence type="ECO:0000313" key="7">
    <source>
        <dbReference type="EMBL" id="KAF2722322.1"/>
    </source>
</evidence>
<dbReference type="EMBL" id="MU003783">
    <property type="protein sequence ID" value="KAF2722322.1"/>
    <property type="molecule type" value="Genomic_DNA"/>
</dbReference>
<feature type="compositionally biased region" description="Basic and acidic residues" evidence="4">
    <location>
        <begin position="329"/>
        <end position="341"/>
    </location>
</feature>
<feature type="region of interest" description="Disordered" evidence="4">
    <location>
        <begin position="24"/>
        <end position="302"/>
    </location>
</feature>
<dbReference type="OrthoDB" id="444809at2759"/>
<dbReference type="Pfam" id="PF04935">
    <property type="entry name" value="SURF6"/>
    <property type="match status" value="1"/>
</dbReference>
<feature type="compositionally biased region" description="Basic residues" evidence="4">
    <location>
        <begin position="518"/>
        <end position="531"/>
    </location>
</feature>
<evidence type="ECO:0000259" key="6">
    <source>
        <dbReference type="Pfam" id="PF15459"/>
    </source>
</evidence>
<evidence type="ECO:0000256" key="1">
    <source>
        <dbReference type="ARBA" id="ARBA00004123"/>
    </source>
</evidence>
<feature type="compositionally biased region" description="Basic residues" evidence="4">
    <location>
        <begin position="342"/>
        <end position="351"/>
    </location>
</feature>
<dbReference type="GO" id="GO:0005730">
    <property type="term" value="C:nucleolus"/>
    <property type="evidence" value="ECO:0007669"/>
    <property type="project" value="TreeGrafter"/>
</dbReference>
<gene>
    <name evidence="7" type="ORF">K431DRAFT_222127</name>
</gene>
<feature type="compositionally biased region" description="Low complexity" evidence="4">
    <location>
        <begin position="208"/>
        <end position="236"/>
    </location>
</feature>
<feature type="compositionally biased region" description="Basic and acidic residues" evidence="4">
    <location>
        <begin position="427"/>
        <end position="448"/>
    </location>
</feature>
<dbReference type="GO" id="GO:0003677">
    <property type="term" value="F:DNA binding"/>
    <property type="evidence" value="ECO:0007669"/>
    <property type="project" value="TreeGrafter"/>
</dbReference>
<proteinExistence type="inferred from homology"/>
<dbReference type="InterPro" id="IPR007019">
    <property type="entry name" value="SURF6"/>
</dbReference>
<dbReference type="AlphaFoldDB" id="A0A9P4UNF9"/>
<feature type="domain" description="Ribosomal RNA-processing protein 14 N-terminal" evidence="6">
    <location>
        <begin position="2"/>
        <end position="58"/>
    </location>
</feature>
<feature type="compositionally biased region" description="Basic and acidic residues" evidence="4">
    <location>
        <begin position="43"/>
        <end position="55"/>
    </location>
</feature>
<comment type="caution">
    <text evidence="7">The sequence shown here is derived from an EMBL/GenBank/DDBJ whole genome shotgun (WGS) entry which is preliminary data.</text>
</comment>
<dbReference type="GO" id="GO:0042273">
    <property type="term" value="P:ribosomal large subunit biogenesis"/>
    <property type="evidence" value="ECO:0007669"/>
    <property type="project" value="TreeGrafter"/>
</dbReference>
<feature type="compositionally biased region" description="Low complexity" evidence="4">
    <location>
        <begin position="289"/>
        <end position="302"/>
    </location>
</feature>
<dbReference type="GO" id="GO:0003723">
    <property type="term" value="F:RNA binding"/>
    <property type="evidence" value="ECO:0007669"/>
    <property type="project" value="TreeGrafter"/>
</dbReference>
<feature type="region of interest" description="Disordered" evidence="4">
    <location>
        <begin position="315"/>
        <end position="382"/>
    </location>
</feature>
<feature type="compositionally biased region" description="Acidic residues" evidence="4">
    <location>
        <begin position="82"/>
        <end position="91"/>
    </location>
</feature>
<feature type="domain" description="Ribosomal RNA-processing protein 14/surfeit locus protein 6 C-terminal" evidence="5">
    <location>
        <begin position="328"/>
        <end position="521"/>
    </location>
</feature>
<evidence type="ECO:0000256" key="4">
    <source>
        <dbReference type="SAM" id="MobiDB-lite"/>
    </source>
</evidence>
<feature type="compositionally biased region" description="Polar residues" evidence="4">
    <location>
        <begin position="248"/>
        <end position="258"/>
    </location>
</feature>
<comment type="similarity">
    <text evidence="2">Belongs to the SURF6 family.</text>
</comment>
<sequence>ERLQDHAKAFESLLALTPAREYYGSHTVDGQDPSEQWSRKKQTKQEKAAAKKAKLDPANNKSALDVMKERELKRKRELGIANEDESPEDANSDAPRSKKHKAEISAEEAEEKRKRKVEIRKEKRQKKQEKNAQKKNRLEEKKAAKQNQDPGDAATWKPNGVTPETTENDPQDSDDDANENAGLISHNEMENIDFSGLGGTDDDHHSDASSAPSSAAVDSPAFDVSANHSTASSSSSIVPPTETEKPAKQQQHSVQPGSTLKPKVLQQKSLPSFQSPSDAVHVDEAASGSSSPKPSIPKIDGAALQERLRARIEELRAKRKADGMGSRQDLLEQRRQKGEQRKAHKKELRRKAKEDEVRKQDERLRGSGSPLASPDIFSPQARSENFSFGRVGFEDGTTVNSDLTGLQDARKRKGPQDAKTALIAAQNKEKRISGYDNVKKSDIAEKDSWLNATKRAHGAKVRDDTSLLRKALKRKEKQKSKSEKEWKEREDNVVKGKEMKQKKREANLQRRKDEKGQKGKKKPAKGGKKGRPGFEGRFKA</sequence>
<dbReference type="Pfam" id="PF15459">
    <property type="entry name" value="RRP14"/>
    <property type="match status" value="1"/>
</dbReference>
<protein>
    <submittedName>
        <fullName evidence="7">SURF6-domain-containing protein</fullName>
    </submittedName>
</protein>